<dbReference type="Proteomes" id="UP000289738">
    <property type="component" value="Chromosome B04"/>
</dbReference>
<dbReference type="AlphaFoldDB" id="A0A444ZDH2"/>
<keyword evidence="1" id="KW-1133">Transmembrane helix</keyword>
<feature type="transmembrane region" description="Helical" evidence="1">
    <location>
        <begin position="70"/>
        <end position="92"/>
    </location>
</feature>
<comment type="caution">
    <text evidence="2">The sequence shown here is derived from an EMBL/GenBank/DDBJ whole genome shotgun (WGS) entry which is preliminary data.</text>
</comment>
<dbReference type="EMBL" id="SDMP01000014">
    <property type="protein sequence ID" value="RYR12223.1"/>
    <property type="molecule type" value="Genomic_DNA"/>
</dbReference>
<proteinExistence type="predicted"/>
<protein>
    <submittedName>
        <fullName evidence="2">Uncharacterized protein</fullName>
    </submittedName>
</protein>
<accession>A0A444ZDH2</accession>
<reference evidence="2 3" key="1">
    <citation type="submission" date="2019-01" db="EMBL/GenBank/DDBJ databases">
        <title>Sequencing of cultivated peanut Arachis hypogaea provides insights into genome evolution and oil improvement.</title>
        <authorList>
            <person name="Chen X."/>
        </authorList>
    </citation>
    <scope>NUCLEOTIDE SEQUENCE [LARGE SCALE GENOMIC DNA]</scope>
    <source>
        <strain evidence="3">cv. Fuhuasheng</strain>
        <tissue evidence="2">Leaves</tissue>
    </source>
</reference>
<name>A0A444ZDH2_ARAHY</name>
<sequence>MKIQIVLNHSHSCCSDRAEMLKQHRELSMFVRRTIENKEKARIRPTVSGHCKLNFIEKDMKNYITRKVQFGFWFVYWCESPWSVTLLGYTLMKNKNIQSFK</sequence>
<organism evidence="2 3">
    <name type="scientific">Arachis hypogaea</name>
    <name type="common">Peanut</name>
    <dbReference type="NCBI Taxonomy" id="3818"/>
    <lineage>
        <taxon>Eukaryota</taxon>
        <taxon>Viridiplantae</taxon>
        <taxon>Streptophyta</taxon>
        <taxon>Embryophyta</taxon>
        <taxon>Tracheophyta</taxon>
        <taxon>Spermatophyta</taxon>
        <taxon>Magnoliopsida</taxon>
        <taxon>eudicotyledons</taxon>
        <taxon>Gunneridae</taxon>
        <taxon>Pentapetalae</taxon>
        <taxon>rosids</taxon>
        <taxon>fabids</taxon>
        <taxon>Fabales</taxon>
        <taxon>Fabaceae</taxon>
        <taxon>Papilionoideae</taxon>
        <taxon>50 kb inversion clade</taxon>
        <taxon>dalbergioids sensu lato</taxon>
        <taxon>Dalbergieae</taxon>
        <taxon>Pterocarpus clade</taxon>
        <taxon>Arachis</taxon>
    </lineage>
</organism>
<evidence type="ECO:0000256" key="1">
    <source>
        <dbReference type="SAM" id="Phobius"/>
    </source>
</evidence>
<gene>
    <name evidence="2" type="ORF">Ahy_B04g069752</name>
</gene>
<evidence type="ECO:0000313" key="3">
    <source>
        <dbReference type="Proteomes" id="UP000289738"/>
    </source>
</evidence>
<keyword evidence="1" id="KW-0812">Transmembrane</keyword>
<evidence type="ECO:0000313" key="2">
    <source>
        <dbReference type="EMBL" id="RYR12223.1"/>
    </source>
</evidence>
<keyword evidence="1" id="KW-0472">Membrane</keyword>
<keyword evidence="3" id="KW-1185">Reference proteome</keyword>